<name>A0A0B0H504_SOVGS</name>
<dbReference type="EMBL" id="MPNX01000001">
    <property type="protein sequence ID" value="OOY36051.1"/>
    <property type="molecule type" value="Genomic_DNA"/>
</dbReference>
<evidence type="ECO:0000313" key="1">
    <source>
        <dbReference type="EMBL" id="KHF24215.1"/>
    </source>
</evidence>
<gene>
    <name evidence="2" type="ORF">BOV88_00090</name>
    <name evidence="1" type="ORF">JV46_26620</name>
</gene>
<keyword evidence="3" id="KW-1185">Reference proteome</keyword>
<comment type="caution">
    <text evidence="1">The sequence shown here is derived from an EMBL/GenBank/DDBJ whole genome shotgun (WGS) entry which is preliminary data.</text>
</comment>
<dbReference type="RefSeq" id="WP_052132299.1">
    <property type="nucleotide sequence ID" value="NZ_JRAA01000003.1"/>
</dbReference>
<reference evidence="1 3" key="1">
    <citation type="journal article" date="2014" name="BMC Genomics">
        <title>The genome of the intracellular bacterium of the coastal bivalve, Solemya velum: a blueprint for thriving in and out of symbiosis.</title>
        <authorList>
            <person name="Dmytrenko O."/>
            <person name="Russell S.L."/>
            <person name="Loo W.T."/>
            <person name="Fontanez K.M."/>
            <person name="Liao L."/>
            <person name="Roeselers G."/>
            <person name="Sharma R."/>
            <person name="Stewart F.J."/>
            <person name="Newton I.L."/>
            <person name="Woyke T."/>
            <person name="Wu D."/>
            <person name="Lang J.M."/>
            <person name="Eisen J.A."/>
            <person name="Cavanaugh C.M."/>
        </authorList>
    </citation>
    <scope>NUCLEOTIDE SEQUENCE [LARGE SCALE GENOMIC DNA]</scope>
    <source>
        <strain evidence="1 3">WH</strain>
    </source>
</reference>
<protein>
    <submittedName>
        <fullName evidence="1">Uncharacterized protein</fullName>
    </submittedName>
</protein>
<proteinExistence type="predicted"/>
<dbReference type="EMBL" id="JRAA01000003">
    <property type="protein sequence ID" value="KHF24215.1"/>
    <property type="molecule type" value="Genomic_DNA"/>
</dbReference>
<evidence type="ECO:0000313" key="3">
    <source>
        <dbReference type="Proteomes" id="UP000030856"/>
    </source>
</evidence>
<evidence type="ECO:0000313" key="4">
    <source>
        <dbReference type="Proteomes" id="UP000190962"/>
    </source>
</evidence>
<dbReference type="GeneID" id="86990470"/>
<sequence length="70" mass="7650">MAGPAIGDRLFVRYLTYQNHVVVKFGMPPVLSDAGNFLFAEVFYPEADIAQIDAASALASMQVLRGFIDL</sequence>
<accession>A0A0B0H504</accession>
<organism evidence="1 3">
    <name type="scientific">Solemya velum gill symbiont</name>
    <dbReference type="NCBI Taxonomy" id="2340"/>
    <lineage>
        <taxon>Bacteria</taxon>
        <taxon>Pseudomonadati</taxon>
        <taxon>Pseudomonadota</taxon>
        <taxon>Gammaproteobacteria</taxon>
        <taxon>sulfur-oxidizing symbionts</taxon>
    </lineage>
</organism>
<dbReference type="AlphaFoldDB" id="A0A0B0H504"/>
<dbReference type="Proteomes" id="UP000190962">
    <property type="component" value="Unassembled WGS sequence"/>
</dbReference>
<evidence type="ECO:0000313" key="2">
    <source>
        <dbReference type="EMBL" id="OOY36051.1"/>
    </source>
</evidence>
<dbReference type="Proteomes" id="UP000030856">
    <property type="component" value="Unassembled WGS sequence"/>
</dbReference>
<reference evidence="2 4" key="2">
    <citation type="submission" date="2016-11" db="EMBL/GenBank/DDBJ databases">
        <title>Mixed transmission modes and dynamic genome evolution in an obligate animal-bacterial symbiosis.</title>
        <authorList>
            <person name="Russell S.L."/>
            <person name="Corbett-Detig R.B."/>
            <person name="Cavanaugh C.M."/>
        </authorList>
    </citation>
    <scope>NUCLEOTIDE SEQUENCE [LARGE SCALE GENOMIC DNA]</scope>
    <source>
        <strain evidence="2">MA-KB16</strain>
    </source>
</reference>